<feature type="transmembrane region" description="Helical" evidence="1">
    <location>
        <begin position="12"/>
        <end position="37"/>
    </location>
</feature>
<protein>
    <submittedName>
        <fullName evidence="2">Uncharacterized protein</fullName>
    </submittedName>
</protein>
<organism evidence="2 3">
    <name type="scientific">Treponema peruense</name>
    <dbReference type="NCBI Taxonomy" id="2787628"/>
    <lineage>
        <taxon>Bacteria</taxon>
        <taxon>Pseudomonadati</taxon>
        <taxon>Spirochaetota</taxon>
        <taxon>Spirochaetia</taxon>
        <taxon>Spirochaetales</taxon>
        <taxon>Treponemataceae</taxon>
        <taxon>Treponema</taxon>
    </lineage>
</organism>
<keyword evidence="1" id="KW-0472">Membrane</keyword>
<feature type="transmembrane region" description="Helical" evidence="1">
    <location>
        <begin position="295"/>
        <end position="316"/>
    </location>
</feature>
<feature type="transmembrane region" description="Helical" evidence="1">
    <location>
        <begin position="222"/>
        <end position="242"/>
    </location>
</feature>
<dbReference type="Proteomes" id="UP000595224">
    <property type="component" value="Chromosome"/>
</dbReference>
<keyword evidence="3" id="KW-1185">Reference proteome</keyword>
<reference evidence="2 3" key="1">
    <citation type="submission" date="2020-11" db="EMBL/GenBank/DDBJ databases">
        <title>Treponema Peruensis nv. sp., first commensal Treponema isolated from human feces.</title>
        <authorList>
            <person name="Belkhou C."/>
            <person name="Raes J."/>
        </authorList>
    </citation>
    <scope>NUCLEOTIDE SEQUENCE [LARGE SCALE GENOMIC DNA]</scope>
    <source>
        <strain evidence="2 3">RCC2812</strain>
    </source>
</reference>
<evidence type="ECO:0000313" key="2">
    <source>
        <dbReference type="EMBL" id="QQA00810.1"/>
    </source>
</evidence>
<evidence type="ECO:0000313" key="3">
    <source>
        <dbReference type="Proteomes" id="UP000595224"/>
    </source>
</evidence>
<sequence>MKSSGNQVLQNILKLILAYILIVLVGTSACAVLYMIYTACSSIVAGEGLSALSFSLFLGGVILVGPVTLMLGGVFMCFYIIRHRLHKAVYISIYFVLGLVSWLVLVPVCMNLYASAQNSLQQPTEKRHLSPGYFRTDGTKILFYSAVRENNIADGLCIDTAARADNETNVYTFKNVKAADSYTGFADPLIQKNVRMPRAMELVTGTFGIFIAECHAAYEAGYLTWICYATMGLAMLAAVFLTAISKWRLVNVIIIAGNIITVFAVNITVAGGMLLQNADSFLKNSLGFMPKNSSPVQLIFNITYFILILIIGIISLTKRDISKTGE</sequence>
<accession>A0A7T3RD11</accession>
<name>A0A7T3RD11_9SPIR</name>
<dbReference type="AlphaFoldDB" id="A0A7T3RD11"/>
<dbReference type="EMBL" id="CP064936">
    <property type="protein sequence ID" value="QQA00810.1"/>
    <property type="molecule type" value="Genomic_DNA"/>
</dbReference>
<feature type="transmembrane region" description="Helical" evidence="1">
    <location>
        <begin position="57"/>
        <end position="81"/>
    </location>
</feature>
<gene>
    <name evidence="2" type="ORF">IWA51_11210</name>
</gene>
<proteinExistence type="predicted"/>
<dbReference type="KEGG" id="tper:IWA51_11210"/>
<feature type="transmembrane region" description="Helical" evidence="1">
    <location>
        <begin position="93"/>
        <end position="114"/>
    </location>
</feature>
<keyword evidence="1" id="KW-1133">Transmembrane helix</keyword>
<dbReference type="PROSITE" id="PS51257">
    <property type="entry name" value="PROKAR_LIPOPROTEIN"/>
    <property type="match status" value="1"/>
</dbReference>
<keyword evidence="1" id="KW-0812">Transmembrane</keyword>
<dbReference type="RefSeq" id="WP_198442486.1">
    <property type="nucleotide sequence ID" value="NZ_CBCSHE010000015.1"/>
</dbReference>
<feature type="transmembrane region" description="Helical" evidence="1">
    <location>
        <begin position="249"/>
        <end position="275"/>
    </location>
</feature>
<evidence type="ECO:0000256" key="1">
    <source>
        <dbReference type="SAM" id="Phobius"/>
    </source>
</evidence>